<protein>
    <recommendedName>
        <fullName evidence="3">BZIP domain-containing protein</fullName>
    </recommendedName>
</protein>
<comment type="caution">
    <text evidence="1">The sequence shown here is derived from an EMBL/GenBank/DDBJ whole genome shotgun (WGS) entry which is preliminary data.</text>
</comment>
<evidence type="ECO:0008006" key="3">
    <source>
        <dbReference type="Google" id="ProtNLM"/>
    </source>
</evidence>
<organism evidence="1 2">
    <name type="scientific">Marasmiellus scandens</name>
    <dbReference type="NCBI Taxonomy" id="2682957"/>
    <lineage>
        <taxon>Eukaryota</taxon>
        <taxon>Fungi</taxon>
        <taxon>Dikarya</taxon>
        <taxon>Basidiomycota</taxon>
        <taxon>Agaricomycotina</taxon>
        <taxon>Agaricomycetes</taxon>
        <taxon>Agaricomycetidae</taxon>
        <taxon>Agaricales</taxon>
        <taxon>Marasmiineae</taxon>
        <taxon>Omphalotaceae</taxon>
        <taxon>Marasmiellus</taxon>
    </lineage>
</organism>
<evidence type="ECO:0000313" key="1">
    <source>
        <dbReference type="EMBL" id="KAK7466051.1"/>
    </source>
</evidence>
<dbReference type="Proteomes" id="UP001498398">
    <property type="component" value="Unassembled WGS sequence"/>
</dbReference>
<evidence type="ECO:0000313" key="2">
    <source>
        <dbReference type="Proteomes" id="UP001498398"/>
    </source>
</evidence>
<accession>A0ABR1JUH4</accession>
<dbReference type="EMBL" id="JBANRG010000005">
    <property type="protein sequence ID" value="KAK7466051.1"/>
    <property type="molecule type" value="Genomic_DNA"/>
</dbReference>
<gene>
    <name evidence="1" type="ORF">VKT23_004775</name>
</gene>
<sequence length="171" mass="18975">MIMDVPAEFSSLPWTNTVSSHDNIDRDGSFSPSSNSAELYLHTPPGHFTTPDWATPIPLSAPDSSPLPLGVDRERDYTFIQALFGANPIDPFTPLHIRQNTWPLQTPICSSPSPNSYVLDLPGTPITTKAHDTVLNNTATTLHGSLFVGKPKDEALRRRRQKERFDNAKLR</sequence>
<proteinExistence type="predicted"/>
<reference evidence="1 2" key="1">
    <citation type="submission" date="2024-01" db="EMBL/GenBank/DDBJ databases">
        <title>A draft genome for the cacao thread blight pathogen Marasmiellus scandens.</title>
        <authorList>
            <person name="Baruah I.K."/>
            <person name="Leung J."/>
            <person name="Bukari Y."/>
            <person name="Amoako-Attah I."/>
            <person name="Meinhardt L.W."/>
            <person name="Bailey B.A."/>
            <person name="Cohen S.P."/>
        </authorList>
    </citation>
    <scope>NUCLEOTIDE SEQUENCE [LARGE SCALE GENOMIC DNA]</scope>
    <source>
        <strain evidence="1 2">GH-19</strain>
    </source>
</reference>
<name>A0ABR1JUH4_9AGAR</name>
<keyword evidence="2" id="KW-1185">Reference proteome</keyword>